<protein>
    <recommendedName>
        <fullName evidence="3">Crinkler (CRN) family protein</fullName>
    </recommendedName>
</protein>
<accession>A0A6A3PCJ3</accession>
<dbReference type="Proteomes" id="UP000429607">
    <property type="component" value="Unassembled WGS sequence"/>
</dbReference>
<sequence length="506" mass="57910">MKKCTCYDVSEVIEEMKKQKKELPFFILDEMITNETSVSGGKIRAAFQRNVFRALGLVVLIMGTDSEIAQLLEPPSEHSSGVVHNWMSVVPCFPPYQIMVRTDIERHAWEMIVKQFPVVETIARGSRGRFARWFLDEVVTYVSTNRGTIELYDLLDEVFGRVCFKAQQTKHYMSKVEGRYAQQKNDGTLDNMDLHFANLVDKRLTDVVISFNELLWKPRCCFPDVEEDMLLYLAVLGGKAYSGYHDCSRSPVHGIIAYSTKSIFLEQLDGVEFSGHENTHTESRDFKTFENMVAHALFCASRRNGVQGILFNDFYAWLLGEFQAMSTMVKMTVHDASGKKEIVAGDLFDGYSAQEAMRKMVIPFLAPPNAEWPQYILNTRDHGCNFDHLVRACNSDRCDVFIRSAGSEARTALFLCECKRWGRIVSFRAMQRIIRGLNAKWQWEFVLVFCEELAHFRPAWKHEEIGCVKIGCQDGDVEWVFQPKEGNRKKLVVVMQTGKTGLPARG</sequence>
<reference evidence="1 2" key="1">
    <citation type="submission" date="2018-09" db="EMBL/GenBank/DDBJ databases">
        <title>Genomic investigation of the strawberry pathogen Phytophthora fragariae indicates pathogenicity is determined by transcriptional variation in three key races.</title>
        <authorList>
            <person name="Adams T.M."/>
            <person name="Armitage A.D."/>
            <person name="Sobczyk M.K."/>
            <person name="Bates H.J."/>
            <person name="Dunwell J.M."/>
            <person name="Nellist C.F."/>
            <person name="Harrison R.J."/>
        </authorList>
    </citation>
    <scope>NUCLEOTIDE SEQUENCE [LARGE SCALE GENOMIC DNA]</scope>
    <source>
        <strain evidence="1 2">SCRP249</strain>
    </source>
</reference>
<evidence type="ECO:0000313" key="2">
    <source>
        <dbReference type="Proteomes" id="UP000429607"/>
    </source>
</evidence>
<name>A0A6A3PCJ3_9STRA</name>
<comment type="caution">
    <text evidence="1">The sequence shown here is derived from an EMBL/GenBank/DDBJ whole genome shotgun (WGS) entry which is preliminary data.</text>
</comment>
<dbReference type="EMBL" id="QXFV01000094">
    <property type="protein sequence ID" value="KAE9050106.1"/>
    <property type="molecule type" value="Genomic_DNA"/>
</dbReference>
<proteinExistence type="predicted"/>
<evidence type="ECO:0008006" key="3">
    <source>
        <dbReference type="Google" id="ProtNLM"/>
    </source>
</evidence>
<gene>
    <name evidence="1" type="ORF">PR001_g2708</name>
</gene>
<dbReference type="AlphaFoldDB" id="A0A6A3PCJ3"/>
<evidence type="ECO:0000313" key="1">
    <source>
        <dbReference type="EMBL" id="KAE9050106.1"/>
    </source>
</evidence>
<organism evidence="1 2">
    <name type="scientific">Phytophthora rubi</name>
    <dbReference type="NCBI Taxonomy" id="129364"/>
    <lineage>
        <taxon>Eukaryota</taxon>
        <taxon>Sar</taxon>
        <taxon>Stramenopiles</taxon>
        <taxon>Oomycota</taxon>
        <taxon>Peronosporomycetes</taxon>
        <taxon>Peronosporales</taxon>
        <taxon>Peronosporaceae</taxon>
        <taxon>Phytophthora</taxon>
    </lineage>
</organism>